<keyword evidence="1" id="KW-0732">Signal</keyword>
<feature type="signal peptide" evidence="1">
    <location>
        <begin position="1"/>
        <end position="21"/>
    </location>
</feature>
<protein>
    <submittedName>
        <fullName evidence="2">Uncharacterized protein</fullName>
    </submittedName>
</protein>
<sequence>MTKQYFLLVLILLITTPYVMAMPYNRRDFLKNHGRMIYLGGSSPTIDSASAEAAQVNQVELTALNADEAAANVDHESSKTFIAKRG</sequence>
<feature type="chain" id="PRO_5034261604" evidence="1">
    <location>
        <begin position="22"/>
        <end position="86"/>
    </location>
</feature>
<keyword evidence="3" id="KW-1185">Reference proteome</keyword>
<dbReference type="OrthoDB" id="10423337at2759"/>
<evidence type="ECO:0000256" key="1">
    <source>
        <dbReference type="SAM" id="SignalP"/>
    </source>
</evidence>
<evidence type="ECO:0000313" key="3">
    <source>
        <dbReference type="Proteomes" id="UP000439903"/>
    </source>
</evidence>
<organism evidence="2 3">
    <name type="scientific">Gigaspora margarita</name>
    <dbReference type="NCBI Taxonomy" id="4874"/>
    <lineage>
        <taxon>Eukaryota</taxon>
        <taxon>Fungi</taxon>
        <taxon>Fungi incertae sedis</taxon>
        <taxon>Mucoromycota</taxon>
        <taxon>Glomeromycotina</taxon>
        <taxon>Glomeromycetes</taxon>
        <taxon>Diversisporales</taxon>
        <taxon>Gigasporaceae</taxon>
        <taxon>Gigaspora</taxon>
    </lineage>
</organism>
<name>A0A8H4A865_GIGMA</name>
<gene>
    <name evidence="2" type="ORF">F8M41_002831</name>
</gene>
<evidence type="ECO:0000313" key="2">
    <source>
        <dbReference type="EMBL" id="KAF0447232.1"/>
    </source>
</evidence>
<dbReference type="EMBL" id="WTPW01001241">
    <property type="protein sequence ID" value="KAF0447232.1"/>
    <property type="molecule type" value="Genomic_DNA"/>
</dbReference>
<dbReference type="Proteomes" id="UP000439903">
    <property type="component" value="Unassembled WGS sequence"/>
</dbReference>
<comment type="caution">
    <text evidence="2">The sequence shown here is derived from an EMBL/GenBank/DDBJ whole genome shotgun (WGS) entry which is preliminary data.</text>
</comment>
<dbReference type="AlphaFoldDB" id="A0A8H4A865"/>
<accession>A0A8H4A865</accession>
<proteinExistence type="predicted"/>
<reference evidence="2 3" key="1">
    <citation type="journal article" date="2019" name="Environ. Microbiol.">
        <title>At the nexus of three kingdoms: the genome of the mycorrhizal fungus Gigaspora margarita provides insights into plant, endobacterial and fungal interactions.</title>
        <authorList>
            <person name="Venice F."/>
            <person name="Ghignone S."/>
            <person name="Salvioli di Fossalunga A."/>
            <person name="Amselem J."/>
            <person name="Novero M."/>
            <person name="Xianan X."/>
            <person name="Sedzielewska Toro K."/>
            <person name="Morin E."/>
            <person name="Lipzen A."/>
            <person name="Grigoriev I.V."/>
            <person name="Henrissat B."/>
            <person name="Martin F.M."/>
            <person name="Bonfante P."/>
        </authorList>
    </citation>
    <scope>NUCLEOTIDE SEQUENCE [LARGE SCALE GENOMIC DNA]</scope>
    <source>
        <strain evidence="2 3">BEG34</strain>
    </source>
</reference>